<evidence type="ECO:0000313" key="2">
    <source>
        <dbReference type="EMBL" id="CAK0844607.1"/>
    </source>
</evidence>
<gene>
    <name evidence="2" type="ORF">PCOR1329_LOCUS38674</name>
</gene>
<organism evidence="2 3">
    <name type="scientific">Prorocentrum cordatum</name>
    <dbReference type="NCBI Taxonomy" id="2364126"/>
    <lineage>
        <taxon>Eukaryota</taxon>
        <taxon>Sar</taxon>
        <taxon>Alveolata</taxon>
        <taxon>Dinophyceae</taxon>
        <taxon>Prorocentrales</taxon>
        <taxon>Prorocentraceae</taxon>
        <taxon>Prorocentrum</taxon>
    </lineage>
</organism>
<reference evidence="2" key="1">
    <citation type="submission" date="2023-10" db="EMBL/GenBank/DDBJ databases">
        <authorList>
            <person name="Chen Y."/>
            <person name="Shah S."/>
            <person name="Dougan E. K."/>
            <person name="Thang M."/>
            <person name="Chan C."/>
        </authorList>
    </citation>
    <scope>NUCLEOTIDE SEQUENCE [LARGE SCALE GENOMIC DNA]</scope>
</reference>
<proteinExistence type="predicted"/>
<protein>
    <submittedName>
        <fullName evidence="2">Uncharacterized protein</fullName>
    </submittedName>
</protein>
<evidence type="ECO:0000256" key="1">
    <source>
        <dbReference type="SAM" id="MobiDB-lite"/>
    </source>
</evidence>
<feature type="region of interest" description="Disordered" evidence="1">
    <location>
        <begin position="1"/>
        <end position="40"/>
    </location>
</feature>
<evidence type="ECO:0000313" key="3">
    <source>
        <dbReference type="Proteomes" id="UP001189429"/>
    </source>
</evidence>
<dbReference type="Proteomes" id="UP001189429">
    <property type="component" value="Unassembled WGS sequence"/>
</dbReference>
<keyword evidence="3" id="KW-1185">Reference proteome</keyword>
<feature type="non-terminal residue" evidence="2">
    <location>
        <position position="1"/>
    </location>
</feature>
<comment type="caution">
    <text evidence="2">The sequence shown here is derived from an EMBL/GenBank/DDBJ whole genome shotgun (WGS) entry which is preliminary data.</text>
</comment>
<accession>A0ABN9TFL5</accession>
<dbReference type="EMBL" id="CAUYUJ010014679">
    <property type="protein sequence ID" value="CAK0844607.1"/>
    <property type="molecule type" value="Genomic_DNA"/>
</dbReference>
<sequence length="77" mass="8192">VGVRAGPGQARRPVPARRGSPLREVHAGPPVDRPGPRFDRPARVAAGRPLHLHLRRCLALRVCGGTTEAAQVHGLGR</sequence>
<feature type="non-terminal residue" evidence="2">
    <location>
        <position position="77"/>
    </location>
</feature>
<name>A0ABN9TFL5_9DINO</name>